<dbReference type="InterPro" id="IPR001466">
    <property type="entry name" value="Beta-lactam-related"/>
</dbReference>
<keyword evidence="4" id="KW-1185">Reference proteome</keyword>
<dbReference type="InterPro" id="IPR012338">
    <property type="entry name" value="Beta-lactam/transpept-like"/>
</dbReference>
<feature type="domain" description="Beta-lactamase-related" evidence="2">
    <location>
        <begin position="39"/>
        <end position="145"/>
    </location>
</feature>
<dbReference type="AlphaFoldDB" id="A0A9E8NF15"/>
<gene>
    <name evidence="3" type="ORF">ON006_03915</name>
</gene>
<dbReference type="Pfam" id="PF00144">
    <property type="entry name" value="Beta-lactamase"/>
    <property type="match status" value="1"/>
</dbReference>
<evidence type="ECO:0000259" key="2">
    <source>
        <dbReference type="Pfam" id="PF00144"/>
    </source>
</evidence>
<name>A0A9E8NF15_9BACT</name>
<dbReference type="SUPFAM" id="SSF56601">
    <property type="entry name" value="beta-lactamase/transpeptidase-like"/>
    <property type="match status" value="1"/>
</dbReference>
<dbReference type="Gene3D" id="3.40.710.10">
    <property type="entry name" value="DD-peptidase/beta-lactamase superfamily"/>
    <property type="match status" value="1"/>
</dbReference>
<dbReference type="PANTHER" id="PTHR46825:SF9">
    <property type="entry name" value="BETA-LACTAMASE-RELATED DOMAIN-CONTAINING PROTEIN"/>
    <property type="match status" value="1"/>
</dbReference>
<dbReference type="GO" id="GO:0016787">
    <property type="term" value="F:hydrolase activity"/>
    <property type="evidence" value="ECO:0007669"/>
    <property type="project" value="UniProtKB-KW"/>
</dbReference>
<keyword evidence="3" id="KW-0378">Hydrolase</keyword>
<accession>A0A9E8NF15</accession>
<dbReference type="InterPro" id="IPR050491">
    <property type="entry name" value="AmpC-like"/>
</dbReference>
<feature type="chain" id="PRO_5039558107" evidence="1">
    <location>
        <begin position="21"/>
        <end position="150"/>
    </location>
</feature>
<feature type="signal peptide" evidence="1">
    <location>
        <begin position="1"/>
        <end position="20"/>
    </location>
</feature>
<evidence type="ECO:0000256" key="1">
    <source>
        <dbReference type="SAM" id="SignalP"/>
    </source>
</evidence>
<dbReference type="PANTHER" id="PTHR46825">
    <property type="entry name" value="D-ALANYL-D-ALANINE-CARBOXYPEPTIDASE/ENDOPEPTIDASE AMPH"/>
    <property type="match status" value="1"/>
</dbReference>
<protein>
    <submittedName>
        <fullName evidence="3">Serine hydrolase</fullName>
    </submittedName>
</protein>
<proteinExistence type="predicted"/>
<evidence type="ECO:0000313" key="3">
    <source>
        <dbReference type="EMBL" id="WAC13107.1"/>
    </source>
</evidence>
<dbReference type="EMBL" id="CP112998">
    <property type="protein sequence ID" value="WAC13107.1"/>
    <property type="molecule type" value="Genomic_DNA"/>
</dbReference>
<sequence length="150" mass="16865">MRKACFVVTILLASLSVSFAQSWQDTLTVIDQLCSRYQPDRPGCQLSISRYGKLIYSKAWGMADMERQVPLTNSSIIEAGSVSKQFTAAAVLLLEQQQKLSLQDNIRKYVPELPIYNYPITISQLMHHTSGLRDWGAIAQLAGWPRTTKT</sequence>
<dbReference type="KEGG" id="dpf:ON006_03915"/>
<evidence type="ECO:0000313" key="4">
    <source>
        <dbReference type="Proteomes" id="UP001164653"/>
    </source>
</evidence>
<organism evidence="3 4">
    <name type="scientific">Dyadobacter pollutisoli</name>
    <dbReference type="NCBI Taxonomy" id="2910158"/>
    <lineage>
        <taxon>Bacteria</taxon>
        <taxon>Pseudomonadati</taxon>
        <taxon>Bacteroidota</taxon>
        <taxon>Cytophagia</taxon>
        <taxon>Cytophagales</taxon>
        <taxon>Spirosomataceae</taxon>
        <taxon>Dyadobacter</taxon>
    </lineage>
</organism>
<keyword evidence="1" id="KW-0732">Signal</keyword>
<dbReference type="Proteomes" id="UP001164653">
    <property type="component" value="Chromosome"/>
</dbReference>
<reference evidence="3" key="1">
    <citation type="submission" date="2022-11" db="EMBL/GenBank/DDBJ databases">
        <title>Dyadobacter pollutisoli sp. nov., isolated from plastic dumped soil.</title>
        <authorList>
            <person name="Kim J.M."/>
            <person name="Kim K.R."/>
            <person name="Lee J.K."/>
            <person name="Hao L."/>
            <person name="Jeon C.O."/>
        </authorList>
    </citation>
    <scope>NUCLEOTIDE SEQUENCE</scope>
    <source>
        <strain evidence="3">U1</strain>
    </source>
</reference>